<gene>
    <name evidence="13" type="ORF">SAMN04488514_101908</name>
</gene>
<feature type="binding site" evidence="10">
    <location>
        <position position="69"/>
    </location>
    <ligand>
        <name>substrate</name>
    </ligand>
</feature>
<protein>
    <recommendedName>
        <fullName evidence="10">dITP/XTP pyrophosphatase</fullName>
        <ecNumber evidence="10">3.6.1.66</ecNumber>
    </recommendedName>
    <alternativeName>
        <fullName evidence="10">Non-canonical purine NTP pyrophosphatase</fullName>
    </alternativeName>
    <alternativeName>
        <fullName evidence="10">Non-standard purine NTP pyrophosphatase</fullName>
    </alternativeName>
    <alternativeName>
        <fullName evidence="10">Nucleoside-triphosphate diphosphatase</fullName>
    </alternativeName>
    <alternativeName>
        <fullName evidence="10">Nucleoside-triphosphate pyrophosphatase</fullName>
        <shortName evidence="10">NTPase</shortName>
    </alternativeName>
</protein>
<evidence type="ECO:0000313" key="13">
    <source>
        <dbReference type="EMBL" id="SDL46581.1"/>
    </source>
</evidence>
<keyword evidence="4 10" id="KW-0547">Nucleotide-binding</keyword>
<evidence type="ECO:0000256" key="9">
    <source>
        <dbReference type="ARBA" id="ARBA00052017"/>
    </source>
</evidence>
<evidence type="ECO:0000256" key="5">
    <source>
        <dbReference type="ARBA" id="ARBA00022801"/>
    </source>
</evidence>
<proteinExistence type="inferred from homology"/>
<comment type="subunit">
    <text evidence="2 10">Homodimer.</text>
</comment>
<evidence type="ECO:0000256" key="7">
    <source>
        <dbReference type="ARBA" id="ARBA00023080"/>
    </source>
</evidence>
<feature type="binding site" evidence="10">
    <location>
        <begin position="7"/>
        <end position="12"/>
    </location>
    <ligand>
        <name>substrate</name>
    </ligand>
</feature>
<keyword evidence="12" id="KW-0175">Coiled coil</keyword>
<reference evidence="14" key="1">
    <citation type="submission" date="2016-10" db="EMBL/GenBank/DDBJ databases">
        <authorList>
            <person name="Varghese N."/>
            <person name="Submissions S."/>
        </authorList>
    </citation>
    <scope>NUCLEOTIDE SEQUENCE [LARGE SCALE GENOMIC DNA]</scope>
    <source>
        <strain evidence="14">DSM 19886</strain>
    </source>
</reference>
<comment type="similarity">
    <text evidence="1 10 11">Belongs to the HAM1 NTPase family.</text>
</comment>
<dbReference type="NCBIfam" id="TIGR00042">
    <property type="entry name" value="RdgB/HAM1 family non-canonical purine NTP pyrophosphatase"/>
    <property type="match status" value="1"/>
</dbReference>
<keyword evidence="7 10" id="KW-0546">Nucleotide metabolism</keyword>
<dbReference type="InterPro" id="IPR020922">
    <property type="entry name" value="dITP/XTP_pyrophosphatase"/>
</dbReference>
<dbReference type="Proteomes" id="UP000199440">
    <property type="component" value="Unassembled WGS sequence"/>
</dbReference>
<feature type="binding site" evidence="10">
    <location>
        <begin position="148"/>
        <end position="151"/>
    </location>
    <ligand>
        <name>substrate</name>
    </ligand>
</feature>
<evidence type="ECO:0000256" key="2">
    <source>
        <dbReference type="ARBA" id="ARBA00011738"/>
    </source>
</evidence>
<dbReference type="PANTHER" id="PTHR11067">
    <property type="entry name" value="INOSINE TRIPHOSPHATE PYROPHOSPHATASE/HAM1 PROTEIN"/>
    <property type="match status" value="1"/>
</dbReference>
<dbReference type="STRING" id="192904.SAMN04488514_101908"/>
<dbReference type="AlphaFoldDB" id="A0A1G9KA17"/>
<dbReference type="HAMAP" id="MF_01405">
    <property type="entry name" value="Non_canon_purine_NTPase"/>
    <property type="match status" value="1"/>
</dbReference>
<feature type="binding site" evidence="10">
    <location>
        <position position="68"/>
    </location>
    <ligand>
        <name>Mg(2+)</name>
        <dbReference type="ChEBI" id="CHEBI:18420"/>
    </ligand>
</feature>
<evidence type="ECO:0000256" key="1">
    <source>
        <dbReference type="ARBA" id="ARBA00008023"/>
    </source>
</evidence>
<dbReference type="CDD" id="cd00515">
    <property type="entry name" value="HAM1"/>
    <property type="match status" value="1"/>
</dbReference>
<dbReference type="SUPFAM" id="SSF52972">
    <property type="entry name" value="ITPase-like"/>
    <property type="match status" value="1"/>
</dbReference>
<dbReference type="GO" id="GO:0046872">
    <property type="term" value="F:metal ion binding"/>
    <property type="evidence" value="ECO:0007669"/>
    <property type="project" value="UniProtKB-KW"/>
</dbReference>
<comment type="catalytic activity">
    <reaction evidence="8 10">
        <text>dITP + H2O = dIMP + diphosphate + H(+)</text>
        <dbReference type="Rhea" id="RHEA:28342"/>
        <dbReference type="ChEBI" id="CHEBI:15377"/>
        <dbReference type="ChEBI" id="CHEBI:15378"/>
        <dbReference type="ChEBI" id="CHEBI:33019"/>
        <dbReference type="ChEBI" id="CHEBI:61194"/>
        <dbReference type="ChEBI" id="CHEBI:61382"/>
        <dbReference type="EC" id="3.6.1.66"/>
    </reaction>
</comment>
<evidence type="ECO:0000256" key="12">
    <source>
        <dbReference type="SAM" id="Coils"/>
    </source>
</evidence>
<sequence>MKIVFATNNQNKLNEVKLLIPEHIDLLSLQDIGCTEDIVESATTLEGNAQIKADYVTTNYGYPCFADDTGLLVASLNGEPGVLSARYAGEQKSSNDNMDKLLNALKNKKNRAARFKTVIALNLEDDRQFFTGVVEGEIIHSKKGTKGFGYDPIFKPNGYDETFAELPLKIKNKISHRGLAIKQLVHYLESIS</sequence>
<evidence type="ECO:0000256" key="4">
    <source>
        <dbReference type="ARBA" id="ARBA00022741"/>
    </source>
</evidence>
<dbReference type="NCBIfam" id="NF011398">
    <property type="entry name" value="PRK14823.1"/>
    <property type="match status" value="1"/>
</dbReference>
<dbReference type="Pfam" id="PF01725">
    <property type="entry name" value="Ham1p_like"/>
    <property type="match status" value="1"/>
</dbReference>
<dbReference type="GO" id="GO:0035870">
    <property type="term" value="F:dITP diphosphatase activity"/>
    <property type="evidence" value="ECO:0007669"/>
    <property type="project" value="UniProtKB-UniRule"/>
</dbReference>
<dbReference type="FunFam" id="3.90.950.10:FF:000001">
    <property type="entry name" value="dITP/XTP pyrophosphatase"/>
    <property type="match status" value="1"/>
</dbReference>
<evidence type="ECO:0000313" key="14">
    <source>
        <dbReference type="Proteomes" id="UP000199440"/>
    </source>
</evidence>
<feature type="binding site" evidence="10">
    <location>
        <position position="171"/>
    </location>
    <ligand>
        <name>substrate</name>
    </ligand>
</feature>
<dbReference type="EC" id="3.6.1.66" evidence="10"/>
<evidence type="ECO:0000256" key="3">
    <source>
        <dbReference type="ARBA" id="ARBA00022723"/>
    </source>
</evidence>
<comment type="function">
    <text evidence="10">Pyrophosphatase that catalyzes the hydrolysis of nucleoside triphosphates to their monophosphate derivatives, with a high preference for the non-canonical purine nucleotides XTP (xanthosine triphosphate), dITP (deoxyinosine triphosphate) and ITP. Seems to function as a house-cleaning enzyme that removes non-canonical purine nucleotides from the nucleotide pool, thus preventing their incorporation into DNA/RNA and avoiding chromosomal lesions.</text>
</comment>
<dbReference type="PANTHER" id="PTHR11067:SF9">
    <property type="entry name" value="INOSINE TRIPHOSPHATE PYROPHOSPHATASE"/>
    <property type="match status" value="1"/>
</dbReference>
<evidence type="ECO:0000256" key="10">
    <source>
        <dbReference type="HAMAP-Rule" id="MF_01405"/>
    </source>
</evidence>
<feature type="coiled-coil region" evidence="12">
    <location>
        <begin position="91"/>
        <end position="118"/>
    </location>
</feature>
<keyword evidence="6 10" id="KW-0460">Magnesium</keyword>
<keyword evidence="5 10" id="KW-0378">Hydrolase</keyword>
<accession>A0A1G9KA17</accession>
<dbReference type="Gene3D" id="3.90.950.10">
    <property type="match status" value="1"/>
</dbReference>
<organism evidence="13 14">
    <name type="scientific">Kriegella aquimaris</name>
    <dbReference type="NCBI Taxonomy" id="192904"/>
    <lineage>
        <taxon>Bacteria</taxon>
        <taxon>Pseudomonadati</taxon>
        <taxon>Bacteroidota</taxon>
        <taxon>Flavobacteriia</taxon>
        <taxon>Flavobacteriales</taxon>
        <taxon>Flavobacteriaceae</taxon>
        <taxon>Kriegella</taxon>
    </lineage>
</organism>
<comment type="catalytic activity">
    <reaction evidence="9 10">
        <text>XTP + H2O = XMP + diphosphate + H(+)</text>
        <dbReference type="Rhea" id="RHEA:28610"/>
        <dbReference type="ChEBI" id="CHEBI:15377"/>
        <dbReference type="ChEBI" id="CHEBI:15378"/>
        <dbReference type="ChEBI" id="CHEBI:33019"/>
        <dbReference type="ChEBI" id="CHEBI:57464"/>
        <dbReference type="ChEBI" id="CHEBI:61314"/>
        <dbReference type="EC" id="3.6.1.66"/>
    </reaction>
</comment>
<evidence type="ECO:0000256" key="11">
    <source>
        <dbReference type="RuleBase" id="RU003781"/>
    </source>
</evidence>
<comment type="catalytic activity">
    <reaction evidence="10">
        <text>ITP + H2O = IMP + diphosphate + H(+)</text>
        <dbReference type="Rhea" id="RHEA:29399"/>
        <dbReference type="ChEBI" id="CHEBI:15377"/>
        <dbReference type="ChEBI" id="CHEBI:15378"/>
        <dbReference type="ChEBI" id="CHEBI:33019"/>
        <dbReference type="ChEBI" id="CHEBI:58053"/>
        <dbReference type="ChEBI" id="CHEBI:61402"/>
        <dbReference type="EC" id="3.6.1.66"/>
    </reaction>
</comment>
<dbReference type="GO" id="GO:0000166">
    <property type="term" value="F:nucleotide binding"/>
    <property type="evidence" value="ECO:0007669"/>
    <property type="project" value="UniProtKB-KW"/>
</dbReference>
<name>A0A1G9KA17_9FLAO</name>
<dbReference type="EMBL" id="FNGV01000001">
    <property type="protein sequence ID" value="SDL46581.1"/>
    <property type="molecule type" value="Genomic_DNA"/>
</dbReference>
<dbReference type="InterPro" id="IPR029001">
    <property type="entry name" value="ITPase-like_fam"/>
</dbReference>
<comment type="caution">
    <text evidence="10">Lacks conserved residue(s) required for the propagation of feature annotation.</text>
</comment>
<dbReference type="GO" id="GO:0009117">
    <property type="term" value="P:nucleotide metabolic process"/>
    <property type="evidence" value="ECO:0007669"/>
    <property type="project" value="UniProtKB-KW"/>
</dbReference>
<evidence type="ECO:0000256" key="6">
    <source>
        <dbReference type="ARBA" id="ARBA00022842"/>
    </source>
</evidence>
<dbReference type="GO" id="GO:0036222">
    <property type="term" value="F:XTP diphosphatase activity"/>
    <property type="evidence" value="ECO:0007669"/>
    <property type="project" value="UniProtKB-UniRule"/>
</dbReference>
<evidence type="ECO:0000256" key="8">
    <source>
        <dbReference type="ARBA" id="ARBA00051875"/>
    </source>
</evidence>
<dbReference type="InterPro" id="IPR002637">
    <property type="entry name" value="RdgB/HAM1"/>
</dbReference>
<keyword evidence="3 10" id="KW-0479">Metal-binding</keyword>
<dbReference type="GO" id="GO:0036220">
    <property type="term" value="F:ITP diphosphatase activity"/>
    <property type="evidence" value="ECO:0007669"/>
    <property type="project" value="UniProtKB-UniRule"/>
</dbReference>
<dbReference type="GO" id="GO:0005829">
    <property type="term" value="C:cytosol"/>
    <property type="evidence" value="ECO:0007669"/>
    <property type="project" value="TreeGrafter"/>
</dbReference>
<dbReference type="RefSeq" id="WP_089886237.1">
    <property type="nucleotide sequence ID" value="NZ_FNGV01000001.1"/>
</dbReference>
<keyword evidence="14" id="KW-1185">Reference proteome</keyword>
<dbReference type="GO" id="GO:0017111">
    <property type="term" value="F:ribonucleoside triphosphate phosphatase activity"/>
    <property type="evidence" value="ECO:0007669"/>
    <property type="project" value="InterPro"/>
</dbReference>
<comment type="cofactor">
    <cofactor evidence="10">
        <name>Mg(2+)</name>
        <dbReference type="ChEBI" id="CHEBI:18420"/>
    </cofactor>
    <text evidence="10">Binds 1 Mg(2+) ion per subunit.</text>
</comment>
<dbReference type="GO" id="GO:0009146">
    <property type="term" value="P:purine nucleoside triphosphate catabolic process"/>
    <property type="evidence" value="ECO:0007669"/>
    <property type="project" value="UniProtKB-UniRule"/>
</dbReference>
<feature type="binding site" evidence="10">
    <location>
        <begin position="176"/>
        <end position="177"/>
    </location>
    <ligand>
        <name>substrate</name>
    </ligand>
</feature>
<feature type="active site" description="Proton acceptor" evidence="10">
    <location>
        <position position="68"/>
    </location>
</feature>
<dbReference type="OrthoDB" id="9807456at2"/>